<dbReference type="AlphaFoldDB" id="A0A9P6DZ41"/>
<organism evidence="2 3">
    <name type="scientific">Hydnum rufescens UP504</name>
    <dbReference type="NCBI Taxonomy" id="1448309"/>
    <lineage>
        <taxon>Eukaryota</taxon>
        <taxon>Fungi</taxon>
        <taxon>Dikarya</taxon>
        <taxon>Basidiomycota</taxon>
        <taxon>Agaricomycotina</taxon>
        <taxon>Agaricomycetes</taxon>
        <taxon>Cantharellales</taxon>
        <taxon>Hydnaceae</taxon>
        <taxon>Hydnum</taxon>
    </lineage>
</organism>
<feature type="transmembrane region" description="Helical" evidence="1">
    <location>
        <begin position="34"/>
        <end position="54"/>
    </location>
</feature>
<sequence length="216" mass="23669">MAGHSTKPLEDFPPRSSSLSHALKRWAPDIHRHCLLAIIPFYAILMPVASALTRPTGYFSLFLDQVYGPRDTKSVVKLVGLVAFHTYCFSAVLSVYGQSSYPGGYQINGNPPPCEEPDPWLFPSSGGRHEALMDVFPVFGAAAALILATHTMVKNPTNTGSPSVTVINGLFLHVFFKHILFYISYLADAGVLRANFHVLATSTIINVLYELYQGLV</sequence>
<evidence type="ECO:0000256" key="1">
    <source>
        <dbReference type="SAM" id="Phobius"/>
    </source>
</evidence>
<dbReference type="OrthoDB" id="2421200at2759"/>
<feature type="transmembrane region" description="Helical" evidence="1">
    <location>
        <begin position="74"/>
        <end position="96"/>
    </location>
</feature>
<reference evidence="2" key="1">
    <citation type="journal article" date="2020" name="Nat. Commun.">
        <title>Large-scale genome sequencing of mycorrhizal fungi provides insights into the early evolution of symbiotic traits.</title>
        <authorList>
            <person name="Miyauchi S."/>
            <person name="Kiss E."/>
            <person name="Kuo A."/>
            <person name="Drula E."/>
            <person name="Kohler A."/>
            <person name="Sanchez-Garcia M."/>
            <person name="Morin E."/>
            <person name="Andreopoulos B."/>
            <person name="Barry K.W."/>
            <person name="Bonito G."/>
            <person name="Buee M."/>
            <person name="Carver A."/>
            <person name="Chen C."/>
            <person name="Cichocki N."/>
            <person name="Clum A."/>
            <person name="Culley D."/>
            <person name="Crous P.W."/>
            <person name="Fauchery L."/>
            <person name="Girlanda M."/>
            <person name="Hayes R.D."/>
            <person name="Keri Z."/>
            <person name="LaButti K."/>
            <person name="Lipzen A."/>
            <person name="Lombard V."/>
            <person name="Magnuson J."/>
            <person name="Maillard F."/>
            <person name="Murat C."/>
            <person name="Nolan M."/>
            <person name="Ohm R.A."/>
            <person name="Pangilinan J."/>
            <person name="Pereira M.F."/>
            <person name="Perotto S."/>
            <person name="Peter M."/>
            <person name="Pfister S."/>
            <person name="Riley R."/>
            <person name="Sitrit Y."/>
            <person name="Stielow J.B."/>
            <person name="Szollosi G."/>
            <person name="Zifcakova L."/>
            <person name="Stursova M."/>
            <person name="Spatafora J.W."/>
            <person name="Tedersoo L."/>
            <person name="Vaario L.M."/>
            <person name="Yamada A."/>
            <person name="Yan M."/>
            <person name="Wang P."/>
            <person name="Xu J."/>
            <person name="Bruns T."/>
            <person name="Baldrian P."/>
            <person name="Vilgalys R."/>
            <person name="Dunand C."/>
            <person name="Henrissat B."/>
            <person name="Grigoriev I.V."/>
            <person name="Hibbett D."/>
            <person name="Nagy L.G."/>
            <person name="Martin F.M."/>
        </authorList>
    </citation>
    <scope>NUCLEOTIDE SEQUENCE</scope>
    <source>
        <strain evidence="2">UP504</strain>
    </source>
</reference>
<feature type="transmembrane region" description="Helical" evidence="1">
    <location>
        <begin position="165"/>
        <end position="187"/>
    </location>
</feature>
<keyword evidence="1" id="KW-1133">Transmembrane helix</keyword>
<comment type="caution">
    <text evidence="2">The sequence shown here is derived from an EMBL/GenBank/DDBJ whole genome shotgun (WGS) entry which is preliminary data.</text>
</comment>
<protein>
    <submittedName>
        <fullName evidence="2">Uncharacterized protein</fullName>
    </submittedName>
</protein>
<dbReference type="EMBL" id="MU128948">
    <property type="protein sequence ID" value="KAF9515590.1"/>
    <property type="molecule type" value="Genomic_DNA"/>
</dbReference>
<evidence type="ECO:0000313" key="2">
    <source>
        <dbReference type="EMBL" id="KAF9515590.1"/>
    </source>
</evidence>
<name>A0A9P6DZ41_9AGAM</name>
<keyword evidence="1" id="KW-0472">Membrane</keyword>
<feature type="transmembrane region" description="Helical" evidence="1">
    <location>
        <begin position="131"/>
        <end position="153"/>
    </location>
</feature>
<evidence type="ECO:0000313" key="3">
    <source>
        <dbReference type="Proteomes" id="UP000886523"/>
    </source>
</evidence>
<keyword evidence="3" id="KW-1185">Reference proteome</keyword>
<dbReference type="Proteomes" id="UP000886523">
    <property type="component" value="Unassembled WGS sequence"/>
</dbReference>
<keyword evidence="1" id="KW-0812">Transmembrane</keyword>
<accession>A0A9P6DZ41</accession>
<proteinExistence type="predicted"/>
<gene>
    <name evidence="2" type="ORF">BS47DRAFT_1360881</name>
</gene>